<organism evidence="2 3">
    <name type="scientific">Corallococcus caeni</name>
    <dbReference type="NCBI Taxonomy" id="3082388"/>
    <lineage>
        <taxon>Bacteria</taxon>
        <taxon>Pseudomonadati</taxon>
        <taxon>Myxococcota</taxon>
        <taxon>Myxococcia</taxon>
        <taxon>Myxococcales</taxon>
        <taxon>Cystobacterineae</taxon>
        <taxon>Myxococcaceae</taxon>
        <taxon>Corallococcus</taxon>
    </lineage>
</organism>
<dbReference type="EMBL" id="BTTX01000001">
    <property type="protein sequence ID" value="GMU05227.1"/>
    <property type="molecule type" value="Genomic_DNA"/>
</dbReference>
<reference evidence="2 3" key="1">
    <citation type="journal article" date="2024" name="Arch. Microbiol.">
        <title>Corallococcus caeni sp. nov., a novel myxobacterium isolated from activated sludge.</title>
        <authorList>
            <person name="Tomita S."/>
            <person name="Nakai R."/>
            <person name="Kuroda K."/>
            <person name="Kurashita H."/>
            <person name="Hatamoto M."/>
            <person name="Yamaguchi T."/>
            <person name="Narihiro T."/>
        </authorList>
    </citation>
    <scope>NUCLEOTIDE SEQUENCE [LARGE SCALE GENOMIC DNA]</scope>
    <source>
        <strain evidence="2 3">NO1</strain>
    </source>
</reference>
<accession>A0ABQ6QN34</accession>
<feature type="compositionally biased region" description="Basic and acidic residues" evidence="1">
    <location>
        <begin position="38"/>
        <end position="57"/>
    </location>
</feature>
<evidence type="ECO:0000256" key="1">
    <source>
        <dbReference type="SAM" id="MobiDB-lite"/>
    </source>
</evidence>
<sequence length="308" mass="31371">MGPLPAPAPEPPVSAFRPALCATFAAGLLLAAPAAEARFGKKSSDSSGSTKDDDKGSKVHAATPIRSSSQDEAPSYSPPPSDDDCCDTAPAYSRSSYSAESYGEALLAASELLAIAVDTSEGARPVDMAVRQRAPSPPLDVRMGLNVGAMGGGTAGDVFLGIEGEALGFAVQGTQLTLPTDDGTSGTDELRLATVHLTWAAVSTDRMRWRVEGGVSTAVAPDITFVGPSLATSLEVCVAGPLDVEARVQGTAGSYRQLDASAGLAVHLGALNLRGGVRGLILDDAGKVDGVQHVDRFVGPYAGAGFVF</sequence>
<feature type="region of interest" description="Disordered" evidence="1">
    <location>
        <begin position="38"/>
        <end position="89"/>
    </location>
</feature>
<dbReference type="Proteomes" id="UP001342631">
    <property type="component" value="Unassembled WGS sequence"/>
</dbReference>
<evidence type="ECO:0000313" key="3">
    <source>
        <dbReference type="Proteomes" id="UP001342631"/>
    </source>
</evidence>
<protein>
    <submittedName>
        <fullName evidence="2">Uncharacterized protein</fullName>
    </submittedName>
</protein>
<keyword evidence="3" id="KW-1185">Reference proteome</keyword>
<gene>
    <name evidence="2" type="ORF">ASNO1_14790</name>
</gene>
<evidence type="ECO:0000313" key="2">
    <source>
        <dbReference type="EMBL" id="GMU05227.1"/>
    </source>
</evidence>
<name>A0ABQ6QN34_9BACT</name>
<comment type="caution">
    <text evidence="2">The sequence shown here is derived from an EMBL/GenBank/DDBJ whole genome shotgun (WGS) entry which is preliminary data.</text>
</comment>
<proteinExistence type="predicted"/>